<evidence type="ECO:0000256" key="9">
    <source>
        <dbReference type="ARBA" id="ARBA00023012"/>
    </source>
</evidence>
<dbReference type="GO" id="GO:0005886">
    <property type="term" value="C:plasma membrane"/>
    <property type="evidence" value="ECO:0007669"/>
    <property type="project" value="TreeGrafter"/>
</dbReference>
<proteinExistence type="predicted"/>
<keyword evidence="10 11" id="KW-0472">Membrane</keyword>
<evidence type="ECO:0000256" key="6">
    <source>
        <dbReference type="ARBA" id="ARBA00022692"/>
    </source>
</evidence>
<evidence type="ECO:0000256" key="5">
    <source>
        <dbReference type="ARBA" id="ARBA00022679"/>
    </source>
</evidence>
<dbReference type="InterPro" id="IPR003661">
    <property type="entry name" value="HisK_dim/P_dom"/>
</dbReference>
<keyword evidence="5" id="KW-0808">Transferase</keyword>
<feature type="transmembrane region" description="Helical" evidence="11">
    <location>
        <begin position="151"/>
        <end position="171"/>
    </location>
</feature>
<evidence type="ECO:0000256" key="11">
    <source>
        <dbReference type="SAM" id="Phobius"/>
    </source>
</evidence>
<organism evidence="13 14">
    <name type="scientific">Duganella vulcania</name>
    <dbReference type="NCBI Taxonomy" id="2692166"/>
    <lineage>
        <taxon>Bacteria</taxon>
        <taxon>Pseudomonadati</taxon>
        <taxon>Pseudomonadota</taxon>
        <taxon>Betaproteobacteria</taxon>
        <taxon>Burkholderiales</taxon>
        <taxon>Oxalobacteraceae</taxon>
        <taxon>Telluria group</taxon>
        <taxon>Duganella</taxon>
    </lineage>
</organism>
<dbReference type="Proteomes" id="UP000484875">
    <property type="component" value="Unassembled WGS sequence"/>
</dbReference>
<evidence type="ECO:0000256" key="10">
    <source>
        <dbReference type="ARBA" id="ARBA00023136"/>
    </source>
</evidence>
<keyword evidence="7 13" id="KW-0418">Kinase</keyword>
<dbReference type="EMBL" id="WWCV01000017">
    <property type="protein sequence ID" value="MYN17412.1"/>
    <property type="molecule type" value="Genomic_DNA"/>
</dbReference>
<dbReference type="PRINTS" id="PR00344">
    <property type="entry name" value="BCTRLSENSOR"/>
</dbReference>
<dbReference type="InterPro" id="IPR004358">
    <property type="entry name" value="Sig_transdc_His_kin-like_C"/>
</dbReference>
<dbReference type="CDD" id="cd00082">
    <property type="entry name" value="HisKA"/>
    <property type="match status" value="1"/>
</dbReference>
<sequence>MLVQVLLVLVMWGGIIAVLVHNGGDSSSYLNAIKSFDAVISVADNLASQPALQQQSLAKIDAALREEFDAANLTELGPLLMVWQGGRLVYHSKGAPPDWRPGGVQGMETLYLGDKRYRALTVYSRTSDTRVMAAGPVGILNVFLTINSRGYFLLPLVISLPLLPLPAWWSIRLAMRPWRRVAQEVAARGPQDLTPLTFRPPHRELAAMVDSVNALLLRVSQSALRERSFIADAAHELRTPLAAMRVNAEALQGQANGPVQRELLNGILSSGNRAGRLVGQLLQLMRSDATGSEPHAPLALDALLQDRLAALSGLASRNGVELELAATEPVRVMGQRESLVSLVDNLVENAIKYSPPHGVVRVGLAGAAGRAVLTVEDQGPGIAPELRERVFDRFFRDPQQTKSGSGLGLAIAASAAASHGGTIELSDAQGGGLLATVLLPLTVIPA</sequence>
<dbReference type="PANTHER" id="PTHR45436:SF15">
    <property type="entry name" value="SENSOR HISTIDINE KINASE CUSS"/>
    <property type="match status" value="1"/>
</dbReference>
<dbReference type="SMART" id="SM00388">
    <property type="entry name" value="HisKA"/>
    <property type="match status" value="1"/>
</dbReference>
<evidence type="ECO:0000256" key="2">
    <source>
        <dbReference type="ARBA" id="ARBA00004141"/>
    </source>
</evidence>
<evidence type="ECO:0000313" key="14">
    <source>
        <dbReference type="Proteomes" id="UP000484875"/>
    </source>
</evidence>
<evidence type="ECO:0000256" key="3">
    <source>
        <dbReference type="ARBA" id="ARBA00012438"/>
    </source>
</evidence>
<comment type="caution">
    <text evidence="13">The sequence shown here is derived from an EMBL/GenBank/DDBJ whole genome shotgun (WGS) entry which is preliminary data.</text>
</comment>
<keyword evidence="8 11" id="KW-1133">Transmembrane helix</keyword>
<evidence type="ECO:0000256" key="8">
    <source>
        <dbReference type="ARBA" id="ARBA00022989"/>
    </source>
</evidence>
<dbReference type="InterPro" id="IPR036890">
    <property type="entry name" value="HATPase_C_sf"/>
</dbReference>
<dbReference type="InterPro" id="IPR036097">
    <property type="entry name" value="HisK_dim/P_sf"/>
</dbReference>
<reference evidence="13 14" key="1">
    <citation type="submission" date="2019-12" db="EMBL/GenBank/DDBJ databases">
        <title>Novel species isolated from a subtropical stream in China.</title>
        <authorList>
            <person name="Lu H."/>
        </authorList>
    </citation>
    <scope>NUCLEOTIDE SEQUENCE [LARGE SCALE GENOMIC DNA]</scope>
    <source>
        <strain evidence="13 14">FT107W</strain>
    </source>
</reference>
<dbReference type="Gene3D" id="3.30.565.10">
    <property type="entry name" value="Histidine kinase-like ATPase, C-terminal domain"/>
    <property type="match status" value="1"/>
</dbReference>
<dbReference type="InterPro" id="IPR003594">
    <property type="entry name" value="HATPase_dom"/>
</dbReference>
<evidence type="ECO:0000256" key="4">
    <source>
        <dbReference type="ARBA" id="ARBA00022553"/>
    </source>
</evidence>
<comment type="catalytic activity">
    <reaction evidence="1">
        <text>ATP + protein L-histidine = ADP + protein N-phospho-L-histidine.</text>
        <dbReference type="EC" id="2.7.13.3"/>
    </reaction>
</comment>
<dbReference type="Gene3D" id="1.10.287.130">
    <property type="match status" value="1"/>
</dbReference>
<dbReference type="SUPFAM" id="SSF55874">
    <property type="entry name" value="ATPase domain of HSP90 chaperone/DNA topoisomerase II/histidine kinase"/>
    <property type="match status" value="1"/>
</dbReference>
<dbReference type="PROSITE" id="PS50109">
    <property type="entry name" value="HIS_KIN"/>
    <property type="match status" value="1"/>
</dbReference>
<evidence type="ECO:0000313" key="13">
    <source>
        <dbReference type="EMBL" id="MYN17412.1"/>
    </source>
</evidence>
<evidence type="ECO:0000256" key="1">
    <source>
        <dbReference type="ARBA" id="ARBA00000085"/>
    </source>
</evidence>
<dbReference type="Pfam" id="PF02518">
    <property type="entry name" value="HATPase_c"/>
    <property type="match status" value="1"/>
</dbReference>
<dbReference type="GO" id="GO:0000155">
    <property type="term" value="F:phosphorelay sensor kinase activity"/>
    <property type="evidence" value="ECO:0007669"/>
    <property type="project" value="InterPro"/>
</dbReference>
<name>A0A845HDX1_9BURK</name>
<keyword evidence="14" id="KW-1185">Reference proteome</keyword>
<dbReference type="EC" id="2.7.13.3" evidence="3"/>
<keyword evidence="6 11" id="KW-0812">Transmembrane</keyword>
<accession>A0A845HDX1</accession>
<dbReference type="Pfam" id="PF00512">
    <property type="entry name" value="HisKA"/>
    <property type="match status" value="1"/>
</dbReference>
<comment type="subcellular location">
    <subcellularLocation>
        <location evidence="2">Membrane</location>
        <topology evidence="2">Multi-pass membrane protein</topology>
    </subcellularLocation>
</comment>
<dbReference type="SMART" id="SM00387">
    <property type="entry name" value="HATPase_c"/>
    <property type="match status" value="1"/>
</dbReference>
<dbReference type="PANTHER" id="PTHR45436">
    <property type="entry name" value="SENSOR HISTIDINE KINASE YKOH"/>
    <property type="match status" value="1"/>
</dbReference>
<dbReference type="AlphaFoldDB" id="A0A845HDX1"/>
<protein>
    <recommendedName>
        <fullName evidence="3">histidine kinase</fullName>
        <ecNumber evidence="3">2.7.13.3</ecNumber>
    </recommendedName>
</protein>
<dbReference type="InterPro" id="IPR005467">
    <property type="entry name" value="His_kinase_dom"/>
</dbReference>
<keyword evidence="9" id="KW-0902">Two-component regulatory system</keyword>
<keyword evidence="4" id="KW-0597">Phosphoprotein</keyword>
<dbReference type="InterPro" id="IPR050428">
    <property type="entry name" value="TCS_sensor_his_kinase"/>
</dbReference>
<evidence type="ECO:0000259" key="12">
    <source>
        <dbReference type="PROSITE" id="PS50109"/>
    </source>
</evidence>
<dbReference type="SUPFAM" id="SSF47384">
    <property type="entry name" value="Homodimeric domain of signal transducing histidine kinase"/>
    <property type="match status" value="1"/>
</dbReference>
<gene>
    <name evidence="13" type="ORF">GTP81_11670</name>
</gene>
<evidence type="ECO:0000256" key="7">
    <source>
        <dbReference type="ARBA" id="ARBA00022777"/>
    </source>
</evidence>
<feature type="domain" description="Histidine kinase" evidence="12">
    <location>
        <begin position="232"/>
        <end position="443"/>
    </location>
</feature>